<evidence type="ECO:0000313" key="4">
    <source>
        <dbReference type="EMBL" id="KAA0199797.1"/>
    </source>
</evidence>
<dbReference type="InterPro" id="IPR001478">
    <property type="entry name" value="PDZ"/>
</dbReference>
<dbReference type="AlphaFoldDB" id="A0A8E0S2B2"/>
<dbReference type="Pfam" id="PF00595">
    <property type="entry name" value="PDZ"/>
    <property type="match status" value="4"/>
</dbReference>
<protein>
    <submittedName>
        <fullName evidence="4">Multiple PDZ domain protein</fullName>
    </submittedName>
</protein>
<feature type="domain" description="PDZ" evidence="3">
    <location>
        <begin position="599"/>
        <end position="711"/>
    </location>
</feature>
<dbReference type="SMART" id="SM00228">
    <property type="entry name" value="PDZ"/>
    <property type="match status" value="4"/>
</dbReference>
<keyword evidence="5" id="KW-1185">Reference proteome</keyword>
<keyword evidence="2" id="KW-0812">Transmembrane</keyword>
<dbReference type="PROSITE" id="PS50106">
    <property type="entry name" value="PDZ"/>
    <property type="match status" value="4"/>
</dbReference>
<feature type="transmembrane region" description="Helical" evidence="2">
    <location>
        <begin position="12"/>
        <end position="33"/>
    </location>
</feature>
<organism evidence="4 5">
    <name type="scientific">Fasciolopsis buskii</name>
    <dbReference type="NCBI Taxonomy" id="27845"/>
    <lineage>
        <taxon>Eukaryota</taxon>
        <taxon>Metazoa</taxon>
        <taxon>Spiralia</taxon>
        <taxon>Lophotrochozoa</taxon>
        <taxon>Platyhelminthes</taxon>
        <taxon>Trematoda</taxon>
        <taxon>Digenea</taxon>
        <taxon>Plagiorchiida</taxon>
        <taxon>Echinostomata</taxon>
        <taxon>Echinostomatoidea</taxon>
        <taxon>Fasciolidae</taxon>
        <taxon>Fasciolopsis</taxon>
    </lineage>
</organism>
<evidence type="ECO:0000259" key="3">
    <source>
        <dbReference type="PROSITE" id="PS50106"/>
    </source>
</evidence>
<accession>A0A8E0S2B2</accession>
<feature type="compositionally biased region" description="Polar residues" evidence="1">
    <location>
        <begin position="188"/>
        <end position="204"/>
    </location>
</feature>
<sequence length="728" mass="79325">MLPFKGIKRKVVRHVLTTIHITFVILVIVFLPYRSEYLLNKYSELDGEILTVEIPLSQLAVDIGHAKVPQLGLCLAGNRDLNQMSVFVCGIRPGSLVDRDGRIELGDQLLEVNDQTLYGLSHLNAAPVIRSVYLEAVQGGSRAFRRSKTGSIRFVIQRYSGNISLMAATASLTNELAHSSKSSRRSSMETVLSNFSTPQKSGYDNSKAKRSIELMELAFGEKRGPLVEHTVFINLKRGSCGFGFAIMEGSPTNEKGIFVKQIIPDGPAAVDGRLCPGDQLIRVNKRDATNATYEVVLEWIRSAKQELRLQVQRWCFRSEIKAQEPRSLRSNLKRFSAPQLFGSLAAALRGDVPIIRPLSSHGQRDSLSSGKVTLEPVQENEIPRTSRPSPRKLSSRLRRASTPNLQIWPKNVEQPPSQALLSPESCLLCPSEKRGSMSTVKSVTLSVHEPQTESTEPSEPATIRSILPGEDTVIELEMEQGRGLGIGFIGGAETALNVLVVHELYANGLAVKDARLRPGDQIIRVNNAPLIGVPFLEAMNLIYSESNKAILQSTTQPDLDESPDNPKNEEGIPLGKPVLQLEVRRPKTNQSKWYDQEVTVELSKKSGKGLGICIADRCVYSSEPTAPAANGLIGSNGTSGNATSVHKNPSYGVIITDLIRGSMAATDGHLAVNDQIISVNGEDTRLSNSEVVGALLKAASNKVTIKVGRLKNQVNVSGVAFHGYLPSS</sequence>
<evidence type="ECO:0000256" key="1">
    <source>
        <dbReference type="SAM" id="MobiDB-lite"/>
    </source>
</evidence>
<dbReference type="CDD" id="cd00136">
    <property type="entry name" value="PDZ_canonical"/>
    <property type="match status" value="1"/>
</dbReference>
<keyword evidence="2" id="KW-0472">Membrane</keyword>
<evidence type="ECO:0000313" key="5">
    <source>
        <dbReference type="Proteomes" id="UP000728185"/>
    </source>
</evidence>
<feature type="compositionally biased region" description="Basic residues" evidence="1">
    <location>
        <begin position="389"/>
        <end position="398"/>
    </location>
</feature>
<feature type="domain" description="PDZ" evidence="3">
    <location>
        <begin position="473"/>
        <end position="557"/>
    </location>
</feature>
<comment type="caution">
    <text evidence="4">The sequence shown here is derived from an EMBL/GenBank/DDBJ whole genome shotgun (WGS) entry which is preliminary data.</text>
</comment>
<dbReference type="InterPro" id="IPR036034">
    <property type="entry name" value="PDZ_sf"/>
</dbReference>
<feature type="domain" description="PDZ" evidence="3">
    <location>
        <begin position="60"/>
        <end position="131"/>
    </location>
</feature>
<dbReference type="Gene3D" id="2.30.42.10">
    <property type="match status" value="4"/>
</dbReference>
<dbReference type="PANTHER" id="PTHR19964:SF92">
    <property type="entry name" value="PATJ HOMOLOG"/>
    <property type="match status" value="1"/>
</dbReference>
<reference evidence="4" key="1">
    <citation type="submission" date="2019-05" db="EMBL/GenBank/DDBJ databases">
        <title>Annotation for the trematode Fasciolopsis buski.</title>
        <authorList>
            <person name="Choi Y.-J."/>
        </authorList>
    </citation>
    <scope>NUCLEOTIDE SEQUENCE</scope>
    <source>
        <strain evidence="4">HT</strain>
        <tissue evidence="4">Whole worm</tissue>
    </source>
</reference>
<feature type="region of interest" description="Disordered" evidence="1">
    <location>
        <begin position="179"/>
        <end position="204"/>
    </location>
</feature>
<keyword evidence="2" id="KW-1133">Transmembrane helix</keyword>
<dbReference type="SUPFAM" id="SSF50156">
    <property type="entry name" value="PDZ domain-like"/>
    <property type="match status" value="4"/>
</dbReference>
<evidence type="ECO:0000256" key="2">
    <source>
        <dbReference type="SAM" id="Phobius"/>
    </source>
</evidence>
<dbReference type="OrthoDB" id="6022711at2759"/>
<feature type="domain" description="PDZ" evidence="3">
    <location>
        <begin position="232"/>
        <end position="313"/>
    </location>
</feature>
<gene>
    <name evidence="4" type="ORF">FBUS_04997</name>
</gene>
<feature type="region of interest" description="Disordered" evidence="1">
    <location>
        <begin position="358"/>
        <end position="398"/>
    </location>
</feature>
<feature type="region of interest" description="Disordered" evidence="1">
    <location>
        <begin position="553"/>
        <end position="574"/>
    </location>
</feature>
<proteinExistence type="predicted"/>
<name>A0A8E0S2B2_9TREM</name>
<dbReference type="PANTHER" id="PTHR19964">
    <property type="entry name" value="MULTIPLE PDZ DOMAIN PROTEIN"/>
    <property type="match status" value="1"/>
</dbReference>
<dbReference type="Proteomes" id="UP000728185">
    <property type="component" value="Unassembled WGS sequence"/>
</dbReference>
<dbReference type="InterPro" id="IPR051342">
    <property type="entry name" value="PDZ_scaffold"/>
</dbReference>
<dbReference type="EMBL" id="LUCM01000908">
    <property type="protein sequence ID" value="KAA0199797.1"/>
    <property type="molecule type" value="Genomic_DNA"/>
</dbReference>